<evidence type="ECO:0000256" key="3">
    <source>
        <dbReference type="ARBA" id="ARBA00023163"/>
    </source>
</evidence>
<protein>
    <submittedName>
        <fullName evidence="5">AraC family transcriptional regulator</fullName>
    </submittedName>
</protein>
<organism evidence="5 6">
    <name type="scientific">Myxococcus llanfairpwllgwyngyllgogerychwyrndrobwllllantysiliogogogochensis</name>
    <dbReference type="NCBI Taxonomy" id="2590453"/>
    <lineage>
        <taxon>Bacteria</taxon>
        <taxon>Pseudomonadati</taxon>
        <taxon>Myxococcota</taxon>
        <taxon>Myxococcia</taxon>
        <taxon>Myxococcales</taxon>
        <taxon>Cystobacterineae</taxon>
        <taxon>Myxococcaceae</taxon>
        <taxon>Myxococcus</taxon>
    </lineage>
</organism>
<evidence type="ECO:0000313" key="5">
    <source>
        <dbReference type="EMBL" id="TQF17661.1"/>
    </source>
</evidence>
<gene>
    <name evidence="5" type="ORF">FJV41_02415</name>
</gene>
<dbReference type="EMBL" id="VIFM01000005">
    <property type="protein sequence ID" value="TQF17661.1"/>
    <property type="molecule type" value="Genomic_DNA"/>
</dbReference>
<accession>A0A540X8M7</accession>
<proteinExistence type="predicted"/>
<dbReference type="PROSITE" id="PS01124">
    <property type="entry name" value="HTH_ARAC_FAMILY_2"/>
    <property type="match status" value="1"/>
</dbReference>
<keyword evidence="2" id="KW-0238">DNA-binding</keyword>
<dbReference type="PANTHER" id="PTHR46796">
    <property type="entry name" value="HTH-TYPE TRANSCRIPTIONAL ACTIVATOR RHAS-RELATED"/>
    <property type="match status" value="1"/>
</dbReference>
<dbReference type="RefSeq" id="WP_141640746.1">
    <property type="nucleotide sequence ID" value="NZ_VIFM01000005.1"/>
</dbReference>
<feature type="domain" description="HTH araC/xylS-type" evidence="4">
    <location>
        <begin position="172"/>
        <end position="250"/>
    </location>
</feature>
<dbReference type="Pfam" id="PF20240">
    <property type="entry name" value="DUF6597"/>
    <property type="match status" value="1"/>
</dbReference>
<dbReference type="Gene3D" id="1.10.10.60">
    <property type="entry name" value="Homeodomain-like"/>
    <property type="match status" value="1"/>
</dbReference>
<dbReference type="GO" id="GO:0003700">
    <property type="term" value="F:DNA-binding transcription factor activity"/>
    <property type="evidence" value="ECO:0007669"/>
    <property type="project" value="InterPro"/>
</dbReference>
<keyword evidence="6" id="KW-1185">Reference proteome</keyword>
<dbReference type="InterPro" id="IPR050204">
    <property type="entry name" value="AraC_XylS_family_regulators"/>
</dbReference>
<comment type="caution">
    <text evidence="5">The sequence shown here is derived from an EMBL/GenBank/DDBJ whole genome shotgun (WGS) entry which is preliminary data.</text>
</comment>
<dbReference type="InterPro" id="IPR018060">
    <property type="entry name" value="HTH_AraC"/>
</dbReference>
<evidence type="ECO:0000259" key="4">
    <source>
        <dbReference type="PROSITE" id="PS01124"/>
    </source>
</evidence>
<dbReference type="Pfam" id="PF12833">
    <property type="entry name" value="HTH_18"/>
    <property type="match status" value="1"/>
</dbReference>
<evidence type="ECO:0000313" key="6">
    <source>
        <dbReference type="Proteomes" id="UP000315369"/>
    </source>
</evidence>
<reference evidence="5 6" key="1">
    <citation type="submission" date="2019-06" db="EMBL/GenBank/DDBJ databases">
        <authorList>
            <person name="Livingstone P."/>
            <person name="Whitworth D."/>
        </authorList>
    </citation>
    <scope>NUCLEOTIDE SEQUENCE [LARGE SCALE GENOMIC DNA]</scope>
    <source>
        <strain evidence="5 6">AM401</strain>
    </source>
</reference>
<keyword evidence="3" id="KW-0804">Transcription</keyword>
<dbReference type="SMART" id="SM00342">
    <property type="entry name" value="HTH_ARAC"/>
    <property type="match status" value="1"/>
</dbReference>
<evidence type="ECO:0000256" key="2">
    <source>
        <dbReference type="ARBA" id="ARBA00023125"/>
    </source>
</evidence>
<keyword evidence="1" id="KW-0805">Transcription regulation</keyword>
<dbReference type="InterPro" id="IPR046532">
    <property type="entry name" value="DUF6597"/>
</dbReference>
<dbReference type="AlphaFoldDB" id="A0A540X8M7"/>
<dbReference type="Proteomes" id="UP000315369">
    <property type="component" value="Unassembled WGS sequence"/>
</dbReference>
<dbReference type="GO" id="GO:0043565">
    <property type="term" value="F:sequence-specific DNA binding"/>
    <property type="evidence" value="ECO:0007669"/>
    <property type="project" value="InterPro"/>
</dbReference>
<name>A0A540X8M7_9BACT</name>
<evidence type="ECO:0000256" key="1">
    <source>
        <dbReference type="ARBA" id="ARBA00023015"/>
    </source>
</evidence>
<sequence length="274" mass="30110">MAFLALPPHAALSPLVMGYWFIEDLEGSYEGKPIRTTPHAGAVLTLNFGRPCASEFAAGAPRASLLGIQSHPRNWSSGEGCSFVMVMLRPPGLARLFPALGKDSRDDMLELGGVLGDGAARRLCDDLAAAWAPRRVAARLDDWLLRRLSANRAFVGVSQLGHAWTTLLRTSRVDEAAREVSVSRRQLERWFSLYAGHTPKQLLGLDRIQSSLHAAQTGKGDPLQGFSDQAHQIRQWRRHLGMTPGRYSRASKSILAEYFAQARDAAPEGLAHFF</sequence>
<dbReference type="OrthoDB" id="9809338at2"/>